<evidence type="ECO:0000313" key="3">
    <source>
        <dbReference type="Proteomes" id="UP001501352"/>
    </source>
</evidence>
<evidence type="ECO:0008006" key="4">
    <source>
        <dbReference type="Google" id="ProtNLM"/>
    </source>
</evidence>
<evidence type="ECO:0000256" key="1">
    <source>
        <dbReference type="SAM" id="Phobius"/>
    </source>
</evidence>
<gene>
    <name evidence="2" type="ORF">GCM10009422_02600</name>
</gene>
<accession>A0ABP3RJE4</accession>
<keyword evidence="1" id="KW-1133">Transmembrane helix</keyword>
<dbReference type="InterPro" id="IPR011990">
    <property type="entry name" value="TPR-like_helical_dom_sf"/>
</dbReference>
<keyword evidence="1" id="KW-0812">Transmembrane</keyword>
<protein>
    <recommendedName>
        <fullName evidence="4">Tetratricopeptide repeat protein</fullName>
    </recommendedName>
</protein>
<dbReference type="Gene3D" id="1.25.40.10">
    <property type="entry name" value="Tetratricopeptide repeat domain"/>
    <property type="match status" value="1"/>
</dbReference>
<comment type="caution">
    <text evidence="2">The sequence shown here is derived from an EMBL/GenBank/DDBJ whole genome shotgun (WGS) entry which is preliminary data.</text>
</comment>
<feature type="transmembrane region" description="Helical" evidence="1">
    <location>
        <begin position="12"/>
        <end position="30"/>
    </location>
</feature>
<organism evidence="2 3">
    <name type="scientific">Brevundimonas kwangchunensis</name>
    <dbReference type="NCBI Taxonomy" id="322163"/>
    <lineage>
        <taxon>Bacteria</taxon>
        <taxon>Pseudomonadati</taxon>
        <taxon>Pseudomonadota</taxon>
        <taxon>Alphaproteobacteria</taxon>
        <taxon>Caulobacterales</taxon>
        <taxon>Caulobacteraceae</taxon>
        <taxon>Brevundimonas</taxon>
    </lineage>
</organism>
<evidence type="ECO:0000313" key="2">
    <source>
        <dbReference type="EMBL" id="GAA0611202.1"/>
    </source>
</evidence>
<keyword evidence="3" id="KW-1185">Reference proteome</keyword>
<dbReference type="EMBL" id="BAAAGA010000001">
    <property type="protein sequence ID" value="GAA0611202.1"/>
    <property type="molecule type" value="Genomic_DNA"/>
</dbReference>
<sequence length="413" mass="45232">MGNANVSKGTQALRVWVPYAVTAVAVLLAWEVVKTPVAMRAPPEFGLRLSPGSPEILAKAAEALLVTGDVDGSITLSDAALAKAPFNVRALRVRGLAASSNGQVNQADEILTLAGNWSLRDDPSHTWLIQQRLRQGNYASAFAHAETLVRRRPDLYDRTFRLFTTAAKLDTRAAPILANLLATRPPWRASYLQSLYNDEGMPVLISLGILLQNTEAPLTDAELRDIYQVLLRQSRLPALRYLRAHLRRPALQPFVDNGRFAAPLSTALQPFGWSLATGPGIELLVSEDEVSDDNLALRASYRALAPATMVSQLMTLSSGAYLFSLRERVPAAAEGARFEWRVVCLESNREILRHTTDLGNSSQDTWRSASIAMSVPSEDCQTQQLLLDARPADFRTSMSAWYDDIEIIGAPGA</sequence>
<dbReference type="SUPFAM" id="SSF48452">
    <property type="entry name" value="TPR-like"/>
    <property type="match status" value="1"/>
</dbReference>
<keyword evidence="1" id="KW-0472">Membrane</keyword>
<dbReference type="Proteomes" id="UP001501352">
    <property type="component" value="Unassembled WGS sequence"/>
</dbReference>
<reference evidence="3" key="1">
    <citation type="journal article" date="2019" name="Int. J. Syst. Evol. Microbiol.">
        <title>The Global Catalogue of Microorganisms (GCM) 10K type strain sequencing project: providing services to taxonomists for standard genome sequencing and annotation.</title>
        <authorList>
            <consortium name="The Broad Institute Genomics Platform"/>
            <consortium name="The Broad Institute Genome Sequencing Center for Infectious Disease"/>
            <person name="Wu L."/>
            <person name="Ma J."/>
        </authorList>
    </citation>
    <scope>NUCLEOTIDE SEQUENCE [LARGE SCALE GENOMIC DNA]</scope>
    <source>
        <strain evidence="3">JCM 12928</strain>
    </source>
</reference>
<proteinExistence type="predicted"/>
<name>A0ABP3RJE4_9CAUL</name>